<accession>A0A6J4IV89</accession>
<evidence type="ECO:0000313" key="2">
    <source>
        <dbReference type="EMBL" id="CAA9260868.1"/>
    </source>
</evidence>
<dbReference type="EMBL" id="CADCTA010000097">
    <property type="protein sequence ID" value="CAA9260868.1"/>
    <property type="molecule type" value="Genomic_DNA"/>
</dbReference>
<organism evidence="2">
    <name type="scientific">uncultured Chthoniobacterales bacterium</name>
    <dbReference type="NCBI Taxonomy" id="1836801"/>
    <lineage>
        <taxon>Bacteria</taxon>
        <taxon>Pseudomonadati</taxon>
        <taxon>Verrucomicrobiota</taxon>
        <taxon>Spartobacteria</taxon>
        <taxon>Chthoniobacterales</taxon>
        <taxon>environmental samples</taxon>
    </lineage>
</organism>
<protein>
    <submittedName>
        <fullName evidence="2">Uncharacterized protein</fullName>
    </submittedName>
</protein>
<evidence type="ECO:0000256" key="1">
    <source>
        <dbReference type="SAM" id="MobiDB-lite"/>
    </source>
</evidence>
<gene>
    <name evidence="2" type="ORF">AVDCRST_MAG42-2947</name>
</gene>
<sequence length="81" mass="9151">MLSLHRKRISHPRHLTGAAAQSGPRYADRAWSSRCENPFLELYDAEGTKIDGNNDAQQRSGSSLRQRSSGIRWRQRAISAD</sequence>
<name>A0A6J4IV89_9BACT</name>
<feature type="compositionally biased region" description="Basic residues" evidence="1">
    <location>
        <begin position="1"/>
        <end position="14"/>
    </location>
</feature>
<feature type="region of interest" description="Disordered" evidence="1">
    <location>
        <begin position="1"/>
        <end position="27"/>
    </location>
</feature>
<reference evidence="2" key="1">
    <citation type="submission" date="2020-02" db="EMBL/GenBank/DDBJ databases">
        <authorList>
            <person name="Meier V. D."/>
        </authorList>
    </citation>
    <scope>NUCLEOTIDE SEQUENCE</scope>
    <source>
        <strain evidence="2">AVDCRST_MAG42</strain>
    </source>
</reference>
<dbReference type="AlphaFoldDB" id="A0A6J4IV89"/>
<feature type="compositionally biased region" description="Low complexity" evidence="1">
    <location>
        <begin position="57"/>
        <end position="70"/>
    </location>
</feature>
<feature type="region of interest" description="Disordered" evidence="1">
    <location>
        <begin position="47"/>
        <end position="81"/>
    </location>
</feature>
<proteinExistence type="predicted"/>